<protein>
    <submittedName>
        <fullName evidence="1">Uncharacterized protein</fullName>
    </submittedName>
</protein>
<organism evidence="1">
    <name type="scientific">marine sediment metagenome</name>
    <dbReference type="NCBI Taxonomy" id="412755"/>
    <lineage>
        <taxon>unclassified sequences</taxon>
        <taxon>metagenomes</taxon>
        <taxon>ecological metagenomes</taxon>
    </lineage>
</organism>
<proteinExistence type="predicted"/>
<dbReference type="EMBL" id="BARU01022827">
    <property type="protein sequence ID" value="GAH47692.1"/>
    <property type="molecule type" value="Genomic_DNA"/>
</dbReference>
<sequence>MVSNPNFSDLKLTELLKNEIIKRIYEKDLNKLYSLFYSNKYIDYLTIQYLRELFSNKKLNFIELLISTLKHRSGSSGLFYQVLKILVKCGDITCISFCQDNFHQMLKNIPKYEISYLKKVNILNQPFNVVETQKDLLGKFKKDFINLIPKHVDLLKLKLELLNSTYIPLLLNYLATNHNYEDNRTYQFYSDIICKIGTLEQIKNEIYKLADLSSKSHYNVLL</sequence>
<comment type="caution">
    <text evidence="1">The sequence shown here is derived from an EMBL/GenBank/DDBJ whole genome shotgun (WGS) entry which is preliminary data.</text>
</comment>
<gene>
    <name evidence="1" type="ORF">S03H2_37132</name>
</gene>
<evidence type="ECO:0000313" key="1">
    <source>
        <dbReference type="EMBL" id="GAH47692.1"/>
    </source>
</evidence>
<accession>X1FRT3</accession>
<name>X1FRT3_9ZZZZ</name>
<dbReference type="AlphaFoldDB" id="X1FRT3"/>
<reference evidence="1" key="1">
    <citation type="journal article" date="2014" name="Front. Microbiol.">
        <title>High frequency of phylogenetically diverse reductive dehalogenase-homologous genes in deep subseafloor sedimentary metagenomes.</title>
        <authorList>
            <person name="Kawai M."/>
            <person name="Futagami T."/>
            <person name="Toyoda A."/>
            <person name="Takaki Y."/>
            <person name="Nishi S."/>
            <person name="Hori S."/>
            <person name="Arai W."/>
            <person name="Tsubouchi T."/>
            <person name="Morono Y."/>
            <person name="Uchiyama I."/>
            <person name="Ito T."/>
            <person name="Fujiyama A."/>
            <person name="Inagaki F."/>
            <person name="Takami H."/>
        </authorList>
    </citation>
    <scope>NUCLEOTIDE SEQUENCE</scope>
    <source>
        <strain evidence="1">Expedition CK06-06</strain>
    </source>
</reference>
<feature type="non-terminal residue" evidence="1">
    <location>
        <position position="222"/>
    </location>
</feature>